<accession>A0A1W0WE06</accession>
<evidence type="ECO:0000313" key="2">
    <source>
        <dbReference type="Proteomes" id="UP000192578"/>
    </source>
</evidence>
<proteinExistence type="predicted"/>
<dbReference type="Proteomes" id="UP000192578">
    <property type="component" value="Unassembled WGS sequence"/>
</dbReference>
<sequence>MFLPSLPTHCASQWDEAQPSDLHSKMLLNDLEGCMKRFLKTQSRKDNGSVVGRANSHRLKELCWKPPFLRRLKHSPVLAYELIFNKISLSELLGGPPQSSSP</sequence>
<organism evidence="1 2">
    <name type="scientific">Hypsibius exemplaris</name>
    <name type="common">Freshwater tardigrade</name>
    <dbReference type="NCBI Taxonomy" id="2072580"/>
    <lineage>
        <taxon>Eukaryota</taxon>
        <taxon>Metazoa</taxon>
        <taxon>Ecdysozoa</taxon>
        <taxon>Tardigrada</taxon>
        <taxon>Eutardigrada</taxon>
        <taxon>Parachela</taxon>
        <taxon>Hypsibioidea</taxon>
        <taxon>Hypsibiidae</taxon>
        <taxon>Hypsibius</taxon>
    </lineage>
</organism>
<protein>
    <submittedName>
        <fullName evidence="1">Uncharacterized protein</fullName>
    </submittedName>
</protein>
<comment type="caution">
    <text evidence="1">The sequence shown here is derived from an EMBL/GenBank/DDBJ whole genome shotgun (WGS) entry which is preliminary data.</text>
</comment>
<dbReference type="EMBL" id="MTYJ01000124">
    <property type="protein sequence ID" value="OQV13407.1"/>
    <property type="molecule type" value="Genomic_DNA"/>
</dbReference>
<gene>
    <name evidence="1" type="ORF">BV898_12359</name>
</gene>
<keyword evidence="2" id="KW-1185">Reference proteome</keyword>
<evidence type="ECO:0000313" key="1">
    <source>
        <dbReference type="EMBL" id="OQV13407.1"/>
    </source>
</evidence>
<dbReference type="AlphaFoldDB" id="A0A1W0WE06"/>
<reference evidence="2" key="1">
    <citation type="submission" date="2017-01" db="EMBL/GenBank/DDBJ databases">
        <title>Comparative genomics of anhydrobiosis in the tardigrade Hypsibius dujardini.</title>
        <authorList>
            <person name="Yoshida Y."/>
            <person name="Koutsovoulos G."/>
            <person name="Laetsch D."/>
            <person name="Stevens L."/>
            <person name="Kumar S."/>
            <person name="Horikawa D."/>
            <person name="Ishino K."/>
            <person name="Komine S."/>
            <person name="Tomita M."/>
            <person name="Blaxter M."/>
            <person name="Arakawa K."/>
        </authorList>
    </citation>
    <scope>NUCLEOTIDE SEQUENCE [LARGE SCALE GENOMIC DNA]</scope>
    <source>
        <strain evidence="2">Z151</strain>
    </source>
</reference>
<name>A0A1W0WE06_HYPEX</name>